<evidence type="ECO:0000313" key="3">
    <source>
        <dbReference type="Proteomes" id="UP000694866"/>
    </source>
</evidence>
<dbReference type="PANTHER" id="PTHR21074:SF0">
    <property type="entry name" value="IQ AND UBIQUITIN-LIKE DOMAIN-CONTAINING PROTEIN"/>
    <property type="match status" value="1"/>
</dbReference>
<evidence type="ECO:0000256" key="1">
    <source>
        <dbReference type="SAM" id="Coils"/>
    </source>
</evidence>
<dbReference type="OrthoDB" id="10265862at2759"/>
<dbReference type="AlphaFoldDB" id="A0A9R1SWT7"/>
<dbReference type="Pfam" id="PF25805">
    <property type="entry name" value="IQUB"/>
    <property type="match status" value="1"/>
</dbReference>
<keyword evidence="1" id="KW-0175">Coiled coil</keyword>
<dbReference type="KEGG" id="fas:105263824"/>
<dbReference type="RefSeq" id="XP_011298592.1">
    <property type="nucleotide sequence ID" value="XM_011300290.1"/>
</dbReference>
<dbReference type="GO" id="GO:0031514">
    <property type="term" value="C:motile cilium"/>
    <property type="evidence" value="ECO:0007669"/>
    <property type="project" value="TreeGrafter"/>
</dbReference>
<organism evidence="3 4">
    <name type="scientific">Fopius arisanus</name>
    <dbReference type="NCBI Taxonomy" id="64838"/>
    <lineage>
        <taxon>Eukaryota</taxon>
        <taxon>Metazoa</taxon>
        <taxon>Ecdysozoa</taxon>
        <taxon>Arthropoda</taxon>
        <taxon>Hexapoda</taxon>
        <taxon>Insecta</taxon>
        <taxon>Pterygota</taxon>
        <taxon>Neoptera</taxon>
        <taxon>Endopterygota</taxon>
        <taxon>Hymenoptera</taxon>
        <taxon>Apocrita</taxon>
        <taxon>Ichneumonoidea</taxon>
        <taxon>Braconidae</taxon>
        <taxon>Opiinae</taxon>
        <taxon>Fopius</taxon>
    </lineage>
</organism>
<feature type="coiled-coil region" evidence="1">
    <location>
        <begin position="124"/>
        <end position="161"/>
    </location>
</feature>
<evidence type="ECO:0000259" key="2">
    <source>
        <dbReference type="Pfam" id="PF25805"/>
    </source>
</evidence>
<dbReference type="InterPro" id="IPR057887">
    <property type="entry name" value="IQUB_helical"/>
</dbReference>
<dbReference type="Proteomes" id="UP000694866">
    <property type="component" value="Unplaced"/>
</dbReference>
<dbReference type="InterPro" id="IPR037695">
    <property type="entry name" value="IQUB"/>
</dbReference>
<name>A0A9R1SWT7_9HYME</name>
<feature type="domain" description="IQ motif and ubiquitin-like" evidence="2">
    <location>
        <begin position="224"/>
        <end position="345"/>
    </location>
</feature>
<dbReference type="PANTHER" id="PTHR21074">
    <property type="entry name" value="IQ AND UBIQUITIN-LIKE DOMAIN-CONTAINING PROTEIN"/>
    <property type="match status" value="1"/>
</dbReference>
<gene>
    <name evidence="4" type="primary">LOC105263824</name>
</gene>
<dbReference type="GeneID" id="105263824"/>
<keyword evidence="3" id="KW-1185">Reference proteome</keyword>
<sequence length="543" mass="64926">MSLTVKVSDRRMAKPYLGGWRHRITGVIYLNAACQTGPPSRSNFESLRSRSVQCIDTRYATAQSNTDVSTQMWRPDCYVPCLHDRYIVARPYESYENMMRRIDYDGKARIIQKCYRGWKMLKNIKECTEEYRRIVGNCKKFEEEKDELHRKRHRIEILRQLYPKNRSDFDKIYSLIEGWKNSQLNFIKINYFQASLKAEHSRVLERTVEMLKSVEKQRKSILERHREEKLCNFLNFHCKPVKWTGYKGKPIEMITLRTQKAREYKFFYDNLCRSDITLEERMEILISLNCSLESHKCAASRSLRDLIKQEISLASRNIKELLLDNLKKRISLSFLCFIRNCHFCCVDDEQLRDLELSEPKVAEKILCRSCMRLLPCTRFMAHVRMKKLSCCVGCHWLRQHSVEKVDYDPYTYLLNGIRADEHRRNCFSMLLYVIQEPGIYHLVCNIWHGRSIVSEVDDIFRLRLVRFNVHKEWAPWNCILLTEEESEAHYFIDNLSTVYSKILLDRVNLAHEIAKTHFEDLTKFEQQFRMSERFRNIQDSIIF</sequence>
<dbReference type="GO" id="GO:0030317">
    <property type="term" value="P:flagellated sperm motility"/>
    <property type="evidence" value="ECO:0007669"/>
    <property type="project" value="TreeGrafter"/>
</dbReference>
<accession>A0A9R1SWT7</accession>
<reference evidence="4" key="1">
    <citation type="submission" date="2025-08" db="UniProtKB">
        <authorList>
            <consortium name="RefSeq"/>
        </authorList>
    </citation>
    <scope>IDENTIFICATION</scope>
    <source>
        <strain evidence="4">USDA-PBARC FA_bdor</strain>
        <tissue evidence="4">Whole organism</tissue>
    </source>
</reference>
<evidence type="ECO:0000313" key="4">
    <source>
        <dbReference type="RefSeq" id="XP_011298592.1"/>
    </source>
</evidence>
<proteinExistence type="predicted"/>
<dbReference type="GO" id="GO:0001669">
    <property type="term" value="C:acrosomal vesicle"/>
    <property type="evidence" value="ECO:0007669"/>
    <property type="project" value="TreeGrafter"/>
</dbReference>
<protein>
    <submittedName>
        <fullName evidence="4">IQ and ubiquitin-like domain-containing protein</fullName>
    </submittedName>
</protein>
<dbReference type="GO" id="GO:0060271">
    <property type="term" value="P:cilium assembly"/>
    <property type="evidence" value="ECO:0007669"/>
    <property type="project" value="TreeGrafter"/>
</dbReference>